<dbReference type="AlphaFoldDB" id="A0A931FHZ1"/>
<reference evidence="3 4" key="1">
    <citation type="submission" date="2020-11" db="EMBL/GenBank/DDBJ databases">
        <authorList>
            <person name="Kim M.K."/>
        </authorList>
    </citation>
    <scope>NUCLEOTIDE SEQUENCE [LARGE SCALE GENOMIC DNA]</scope>
    <source>
        <strain evidence="3 4">BT439</strain>
    </source>
</reference>
<organism evidence="3 4">
    <name type="scientific">Hymenobacter properus</name>
    <dbReference type="NCBI Taxonomy" id="2791026"/>
    <lineage>
        <taxon>Bacteria</taxon>
        <taxon>Pseudomonadati</taxon>
        <taxon>Bacteroidota</taxon>
        <taxon>Cytophagia</taxon>
        <taxon>Cytophagales</taxon>
        <taxon>Hymenobacteraceae</taxon>
        <taxon>Hymenobacter</taxon>
    </lineage>
</organism>
<comment type="caution">
    <text evidence="3">The sequence shown here is derived from an EMBL/GenBank/DDBJ whole genome shotgun (WGS) entry which is preliminary data.</text>
</comment>
<keyword evidence="4" id="KW-1185">Reference proteome</keyword>
<dbReference type="EMBL" id="JADQDP010000001">
    <property type="protein sequence ID" value="MBF9140218.1"/>
    <property type="molecule type" value="Genomic_DNA"/>
</dbReference>
<name>A0A931FHZ1_9BACT</name>
<dbReference type="SUPFAM" id="SSF74653">
    <property type="entry name" value="TolA/TonB C-terminal domain"/>
    <property type="match status" value="1"/>
</dbReference>
<dbReference type="Gene3D" id="3.30.1150.10">
    <property type="match status" value="1"/>
</dbReference>
<evidence type="ECO:0000256" key="1">
    <source>
        <dbReference type="SAM" id="MobiDB-lite"/>
    </source>
</evidence>
<feature type="signal peptide" evidence="2">
    <location>
        <begin position="1"/>
        <end position="20"/>
    </location>
</feature>
<evidence type="ECO:0000256" key="2">
    <source>
        <dbReference type="SAM" id="SignalP"/>
    </source>
</evidence>
<evidence type="ECO:0008006" key="5">
    <source>
        <dbReference type="Google" id="ProtNLM"/>
    </source>
</evidence>
<feature type="chain" id="PRO_5037871361" description="TonB C-terminal domain-containing protein" evidence="2">
    <location>
        <begin position="21"/>
        <end position="215"/>
    </location>
</feature>
<evidence type="ECO:0000313" key="4">
    <source>
        <dbReference type="Proteomes" id="UP000645610"/>
    </source>
</evidence>
<protein>
    <recommendedName>
        <fullName evidence="5">TonB C-terminal domain-containing protein</fullName>
    </recommendedName>
</protein>
<dbReference type="Proteomes" id="UP000645610">
    <property type="component" value="Unassembled WGS sequence"/>
</dbReference>
<evidence type="ECO:0000313" key="3">
    <source>
        <dbReference type="EMBL" id="MBF9140218.1"/>
    </source>
</evidence>
<gene>
    <name evidence="3" type="ORF">I2I01_01135</name>
</gene>
<feature type="region of interest" description="Disordered" evidence="1">
    <location>
        <begin position="20"/>
        <end position="50"/>
    </location>
</feature>
<proteinExistence type="predicted"/>
<keyword evidence="2" id="KW-0732">Signal</keyword>
<dbReference type="RefSeq" id="WP_196284586.1">
    <property type="nucleotide sequence ID" value="NZ_JADQDP010000001.1"/>
</dbReference>
<accession>A0A931FHZ1</accession>
<sequence length="215" mass="22680">MRRSVVCSLLVALGLGLAHAGGAQQSSGPPLRAKSRKPTGRLTPPAQAGPVGALPLLPRYWQLTDSTERTDATDVFSQYLQHFISYPALALRAGVGGAIYARLTVRPDGRVESIAITRRDLSTDAPPAKAVMALDAELQRVAWQLHFKPAAARIDSSAINLTTSADTLATPVAQSDSTEVSIYVQDDDAGPMMLADTVTIVHRFVPPSGTAAATP</sequence>